<dbReference type="GO" id="GO:0019843">
    <property type="term" value="F:rRNA binding"/>
    <property type="evidence" value="ECO:0007669"/>
    <property type="project" value="UniProtKB-UniRule"/>
</dbReference>
<accession>A0A1G5IWH3</accession>
<keyword evidence="6" id="KW-0820">tRNA-binding</keyword>
<evidence type="ECO:0000256" key="3">
    <source>
        <dbReference type="ARBA" id="ARBA00022884"/>
    </source>
</evidence>
<dbReference type="Proteomes" id="UP000198870">
    <property type="component" value="Unassembled WGS sequence"/>
</dbReference>
<dbReference type="GO" id="GO:0003735">
    <property type="term" value="F:structural constituent of ribosome"/>
    <property type="evidence" value="ECO:0007669"/>
    <property type="project" value="InterPro"/>
</dbReference>
<dbReference type="SUPFAM" id="SSF47973">
    <property type="entry name" value="Ribosomal protein S7"/>
    <property type="match status" value="1"/>
</dbReference>
<evidence type="ECO:0000256" key="1">
    <source>
        <dbReference type="ARBA" id="ARBA00007151"/>
    </source>
</evidence>
<dbReference type="InterPro" id="IPR005717">
    <property type="entry name" value="Ribosomal_uS7_bac/org-type"/>
</dbReference>
<evidence type="ECO:0000256" key="4">
    <source>
        <dbReference type="ARBA" id="ARBA00022980"/>
    </source>
</evidence>
<evidence type="ECO:0000256" key="2">
    <source>
        <dbReference type="ARBA" id="ARBA00022730"/>
    </source>
</evidence>
<name>A0A1G5IWH3_9BACT</name>
<dbReference type="InterPro" id="IPR020606">
    <property type="entry name" value="Ribosomal_uS7_CS"/>
</dbReference>
<dbReference type="GO" id="GO:0015935">
    <property type="term" value="C:small ribosomal subunit"/>
    <property type="evidence" value="ECO:0007669"/>
    <property type="project" value="InterPro"/>
</dbReference>
<comment type="subunit">
    <text evidence="6">Part of the 30S ribosomal subunit. Contacts proteins S9 and S11.</text>
</comment>
<dbReference type="FunFam" id="1.10.455.10:FF:000001">
    <property type="entry name" value="30S ribosomal protein S7"/>
    <property type="match status" value="1"/>
</dbReference>
<evidence type="ECO:0000256" key="5">
    <source>
        <dbReference type="ARBA" id="ARBA00023274"/>
    </source>
</evidence>
<dbReference type="PIRSF" id="PIRSF002122">
    <property type="entry name" value="RPS7p_RPS7a_RPS5e_RPS7o"/>
    <property type="match status" value="1"/>
</dbReference>
<dbReference type="NCBIfam" id="TIGR01029">
    <property type="entry name" value="rpsG_bact"/>
    <property type="match status" value="1"/>
</dbReference>
<protein>
    <recommendedName>
        <fullName evidence="6">Small ribosomal subunit protein uS7</fullName>
    </recommendedName>
</protein>
<dbReference type="Gene3D" id="1.10.455.10">
    <property type="entry name" value="Ribosomal protein S7 domain"/>
    <property type="match status" value="1"/>
</dbReference>
<keyword evidence="10" id="KW-1185">Reference proteome</keyword>
<evidence type="ECO:0000313" key="9">
    <source>
        <dbReference type="EMBL" id="SCY80244.1"/>
    </source>
</evidence>
<dbReference type="InterPro" id="IPR036823">
    <property type="entry name" value="Ribosomal_uS7_dom_sf"/>
</dbReference>
<dbReference type="RefSeq" id="WP_092214404.1">
    <property type="nucleotide sequence ID" value="NZ_FMUX01000022.1"/>
</dbReference>
<dbReference type="InterPro" id="IPR023798">
    <property type="entry name" value="Ribosomal_uS7_dom"/>
</dbReference>
<evidence type="ECO:0000256" key="7">
    <source>
        <dbReference type="RuleBase" id="RU003619"/>
    </source>
</evidence>
<evidence type="ECO:0000313" key="10">
    <source>
        <dbReference type="Proteomes" id="UP000198870"/>
    </source>
</evidence>
<comment type="function">
    <text evidence="6">One of the primary rRNA binding proteins, it binds directly to 16S rRNA where it nucleates assembly of the head domain of the 30S subunit. Is located at the subunit interface close to the decoding center, probably blocks exit of the E-site tRNA.</text>
</comment>
<dbReference type="Pfam" id="PF00177">
    <property type="entry name" value="Ribosomal_S7"/>
    <property type="match status" value="1"/>
</dbReference>
<dbReference type="PANTHER" id="PTHR11205">
    <property type="entry name" value="RIBOSOMAL PROTEIN S7"/>
    <property type="match status" value="1"/>
</dbReference>
<dbReference type="InterPro" id="IPR000235">
    <property type="entry name" value="Ribosomal_uS7"/>
</dbReference>
<dbReference type="OrthoDB" id="9807653at2"/>
<dbReference type="EMBL" id="FMUX01000022">
    <property type="protein sequence ID" value="SCY80244.1"/>
    <property type="molecule type" value="Genomic_DNA"/>
</dbReference>
<dbReference type="GO" id="GO:0000049">
    <property type="term" value="F:tRNA binding"/>
    <property type="evidence" value="ECO:0007669"/>
    <property type="project" value="UniProtKB-UniRule"/>
</dbReference>
<organism evidence="9 10">
    <name type="scientific">Desulfoluna spongiiphila</name>
    <dbReference type="NCBI Taxonomy" id="419481"/>
    <lineage>
        <taxon>Bacteria</taxon>
        <taxon>Pseudomonadati</taxon>
        <taxon>Thermodesulfobacteriota</taxon>
        <taxon>Desulfobacteria</taxon>
        <taxon>Desulfobacterales</taxon>
        <taxon>Desulfolunaceae</taxon>
        <taxon>Desulfoluna</taxon>
    </lineage>
</organism>
<dbReference type="AlphaFoldDB" id="A0A1G5IWH3"/>
<keyword evidence="3 6" id="KW-0694">RNA-binding</keyword>
<dbReference type="CDD" id="cd14869">
    <property type="entry name" value="uS7_Bacteria"/>
    <property type="match status" value="1"/>
</dbReference>
<evidence type="ECO:0000256" key="6">
    <source>
        <dbReference type="HAMAP-Rule" id="MF_00480"/>
    </source>
</evidence>
<evidence type="ECO:0000259" key="8">
    <source>
        <dbReference type="Pfam" id="PF00177"/>
    </source>
</evidence>
<dbReference type="STRING" id="419481.SAMN05216233_12283"/>
<keyword evidence="4 6" id="KW-0689">Ribosomal protein</keyword>
<feature type="domain" description="Small ribosomal subunit protein uS7" evidence="8">
    <location>
        <begin position="2"/>
        <end position="149"/>
    </location>
</feature>
<keyword evidence="2 6" id="KW-0699">rRNA-binding</keyword>
<keyword evidence="5 6" id="KW-0687">Ribonucleoprotein</keyword>
<sequence>MPRRREVPHRPVMPDPRYNSELVSRFVAAIMLDGKKSTAEKIFYGAFDIIKEKSGQPPLEIFEKALENVRPAIEVKSRRVGGSTYQVPTEIRPSRRRALAMRWVIEYSRKRSEKSMAAKLAAEMMDAASNRGASVKKREDTHKMADANKAFAHYRW</sequence>
<dbReference type="PROSITE" id="PS00052">
    <property type="entry name" value="RIBOSOMAL_S7"/>
    <property type="match status" value="1"/>
</dbReference>
<dbReference type="HAMAP" id="MF_00480_B">
    <property type="entry name" value="Ribosomal_uS7_B"/>
    <property type="match status" value="1"/>
</dbReference>
<gene>
    <name evidence="6" type="primary">rpsG</name>
    <name evidence="9" type="ORF">SAMN05216233_12283</name>
</gene>
<proteinExistence type="inferred from homology"/>
<dbReference type="GO" id="GO:0006412">
    <property type="term" value="P:translation"/>
    <property type="evidence" value="ECO:0007669"/>
    <property type="project" value="UniProtKB-UniRule"/>
</dbReference>
<reference evidence="9 10" key="1">
    <citation type="submission" date="2016-10" db="EMBL/GenBank/DDBJ databases">
        <authorList>
            <person name="de Groot N.N."/>
        </authorList>
    </citation>
    <scope>NUCLEOTIDE SEQUENCE [LARGE SCALE GENOMIC DNA]</scope>
    <source>
        <strain evidence="9 10">AA1</strain>
    </source>
</reference>
<comment type="similarity">
    <text evidence="1 6 7">Belongs to the universal ribosomal protein uS7 family.</text>
</comment>